<evidence type="ECO:0000256" key="1">
    <source>
        <dbReference type="SAM" id="MobiDB-lite"/>
    </source>
</evidence>
<name>A0AAE0CMI0_9ROSI</name>
<gene>
    <name evidence="2" type="ORF">Ddye_009596</name>
</gene>
<evidence type="ECO:0000313" key="3">
    <source>
        <dbReference type="Proteomes" id="UP001280121"/>
    </source>
</evidence>
<feature type="region of interest" description="Disordered" evidence="1">
    <location>
        <begin position="59"/>
        <end position="87"/>
    </location>
</feature>
<keyword evidence="3" id="KW-1185">Reference proteome</keyword>
<comment type="caution">
    <text evidence="2">The sequence shown here is derived from an EMBL/GenBank/DDBJ whole genome shotgun (WGS) entry which is preliminary data.</text>
</comment>
<organism evidence="2 3">
    <name type="scientific">Dipteronia dyeriana</name>
    <dbReference type="NCBI Taxonomy" id="168575"/>
    <lineage>
        <taxon>Eukaryota</taxon>
        <taxon>Viridiplantae</taxon>
        <taxon>Streptophyta</taxon>
        <taxon>Embryophyta</taxon>
        <taxon>Tracheophyta</taxon>
        <taxon>Spermatophyta</taxon>
        <taxon>Magnoliopsida</taxon>
        <taxon>eudicotyledons</taxon>
        <taxon>Gunneridae</taxon>
        <taxon>Pentapetalae</taxon>
        <taxon>rosids</taxon>
        <taxon>malvids</taxon>
        <taxon>Sapindales</taxon>
        <taxon>Sapindaceae</taxon>
        <taxon>Hippocastanoideae</taxon>
        <taxon>Acereae</taxon>
        <taxon>Dipteronia</taxon>
    </lineage>
</organism>
<evidence type="ECO:0000313" key="2">
    <source>
        <dbReference type="EMBL" id="KAK2656544.1"/>
    </source>
</evidence>
<dbReference type="AlphaFoldDB" id="A0AAE0CMI0"/>
<sequence length="87" mass="10158">MIQTSVGELPGLIMHLMKIFLVHEFQWMLCFVVSNDIMSNQCLRLAFRNLEAAAMRNERGQIEDRERKVNEAKRSKSKQPNCLVARH</sequence>
<accession>A0AAE0CMI0</accession>
<reference evidence="2" key="1">
    <citation type="journal article" date="2023" name="Plant J.">
        <title>Genome sequences and population genomics provide insights into the demographic history, inbreeding, and mutation load of two 'living fossil' tree species of Dipteronia.</title>
        <authorList>
            <person name="Feng Y."/>
            <person name="Comes H.P."/>
            <person name="Chen J."/>
            <person name="Zhu S."/>
            <person name="Lu R."/>
            <person name="Zhang X."/>
            <person name="Li P."/>
            <person name="Qiu J."/>
            <person name="Olsen K.M."/>
            <person name="Qiu Y."/>
        </authorList>
    </citation>
    <scope>NUCLEOTIDE SEQUENCE</scope>
    <source>
        <strain evidence="2">KIB01</strain>
    </source>
</reference>
<dbReference type="EMBL" id="JANJYI010000003">
    <property type="protein sequence ID" value="KAK2656544.1"/>
    <property type="molecule type" value="Genomic_DNA"/>
</dbReference>
<protein>
    <submittedName>
        <fullName evidence="2">Uncharacterized protein</fullName>
    </submittedName>
</protein>
<dbReference type="Proteomes" id="UP001280121">
    <property type="component" value="Unassembled WGS sequence"/>
</dbReference>
<proteinExistence type="predicted"/>
<feature type="compositionally biased region" description="Basic and acidic residues" evidence="1">
    <location>
        <begin position="59"/>
        <end position="74"/>
    </location>
</feature>